<dbReference type="GO" id="GO:0004357">
    <property type="term" value="F:glutamate-cysteine ligase activity"/>
    <property type="evidence" value="ECO:0007669"/>
    <property type="project" value="UniProtKB-UniRule"/>
</dbReference>
<keyword evidence="8" id="KW-1185">Reference proteome</keyword>
<evidence type="ECO:0000256" key="4">
    <source>
        <dbReference type="PIRNR" id="PIRNR017901"/>
    </source>
</evidence>
<dbReference type="PANTHER" id="PTHR34378:SF1">
    <property type="entry name" value="GLUTAMATE--CYSTEINE LIGASE, CHLOROPLASTIC"/>
    <property type="match status" value="1"/>
</dbReference>
<dbReference type="Gene3D" id="3.30.590.20">
    <property type="match status" value="2"/>
</dbReference>
<keyword evidence="1 4" id="KW-0436">Ligase</keyword>
<dbReference type="Proteomes" id="UP000256970">
    <property type="component" value="Unassembled WGS sequence"/>
</dbReference>
<organism evidence="7 8">
    <name type="scientific">Tetradesmus obliquus</name>
    <name type="common">Green alga</name>
    <name type="synonym">Acutodesmus obliquus</name>
    <dbReference type="NCBI Taxonomy" id="3088"/>
    <lineage>
        <taxon>Eukaryota</taxon>
        <taxon>Viridiplantae</taxon>
        <taxon>Chlorophyta</taxon>
        <taxon>core chlorophytes</taxon>
        <taxon>Chlorophyceae</taxon>
        <taxon>CS clade</taxon>
        <taxon>Sphaeropleales</taxon>
        <taxon>Scenedesmaceae</taxon>
        <taxon>Tetradesmus</taxon>
    </lineage>
</organism>
<comment type="similarity">
    <text evidence="4">Belongs to the carboxylate-amine ligase family. Glutamate--cysteine ligase type 2 subfamily.</text>
</comment>
<evidence type="ECO:0000256" key="5">
    <source>
        <dbReference type="PIRSR" id="PIRSR017901-50"/>
    </source>
</evidence>
<evidence type="ECO:0000313" key="7">
    <source>
        <dbReference type="EMBL" id="SZX64769.1"/>
    </source>
</evidence>
<evidence type="ECO:0000313" key="8">
    <source>
        <dbReference type="Proteomes" id="UP000256970"/>
    </source>
</evidence>
<evidence type="ECO:0000256" key="1">
    <source>
        <dbReference type="ARBA" id="ARBA00022598"/>
    </source>
</evidence>
<keyword evidence="4" id="KW-0934">Plastid</keyword>
<evidence type="ECO:0000256" key="2">
    <source>
        <dbReference type="ARBA" id="ARBA00022741"/>
    </source>
</evidence>
<keyword evidence="2 4" id="KW-0547">Nucleotide-binding</keyword>
<protein>
    <recommendedName>
        <fullName evidence="4">Glutamate--cysteine ligase</fullName>
        <ecNumber evidence="4">6.3.2.2</ecNumber>
    </recommendedName>
</protein>
<dbReference type="InterPro" id="IPR035434">
    <property type="entry name" value="GCL_bact_plant"/>
</dbReference>
<feature type="compositionally biased region" description="Low complexity" evidence="6">
    <location>
        <begin position="210"/>
        <end position="225"/>
    </location>
</feature>
<dbReference type="AlphaFoldDB" id="A0A383VIW0"/>
<dbReference type="STRING" id="3088.A0A383VIW0"/>
<dbReference type="PIRSF" id="PIRSF017901">
    <property type="entry name" value="GCL"/>
    <property type="match status" value="1"/>
</dbReference>
<evidence type="ECO:0000256" key="3">
    <source>
        <dbReference type="ARBA" id="ARBA00022840"/>
    </source>
</evidence>
<feature type="region of interest" description="Disordered" evidence="6">
    <location>
        <begin position="210"/>
        <end position="280"/>
    </location>
</feature>
<keyword evidence="5" id="KW-1015">Disulfide bond</keyword>
<dbReference type="GO" id="GO:0005524">
    <property type="term" value="F:ATP binding"/>
    <property type="evidence" value="ECO:0007669"/>
    <property type="project" value="UniProtKB-UniRule"/>
</dbReference>
<dbReference type="Pfam" id="PF04107">
    <property type="entry name" value="GCS2"/>
    <property type="match status" value="2"/>
</dbReference>
<accession>A0A383VIW0</accession>
<gene>
    <name evidence="7" type="ORF">BQ4739_LOCUS5257</name>
</gene>
<name>A0A383VIW0_TETOB</name>
<sequence length="508" mass="56064">MDYEHIKGVFERLQSRFGWEPMTEADLTIGVKLDGQSVTLEPGGQFELSGAPLTTLHQTCAEVNSHLYQSKTIGEELGIGFLGVGFDPKWSIEQIPVMPKDRYRLMKAYMPTVGTRGLDMMFRTCTIQVNLDFESEQDMIEKFRIGLALQPIAVALFANSPFVEGKPTGFLSTRALAREQQQQRQQQTSAAAAAALAAAGFGSSRLQRQQQASAAAGFSGSSGSSSGSGSGSGSGSSRLQQRQLQQRQQRQQQASTVRLPGVCDGDAPEATSGREMPLVTSDRQISGDVWTDVDAARTGNLPFVFEPDMSFEKYVDYAMDVPMYFVYRKGQYINALGQSWRDFMEGKLPALPGQRPTMGDWENHLTTIFPEVRLKKFLEMRGADGGPWRMICALPALWVGLIYEPQAQAEALDLISSWSQDDRDYLRNEVPRLGLATPFKGGTVQDVALKVLAIAQGGLDRRGYDEGHFLKQLHVIAESGMSPASHLLQLYGSSWGHSVDPLFKEFMY</sequence>
<comment type="subcellular location">
    <subcellularLocation>
        <location evidence="4">Plastid</location>
        <location evidence="4">Chloroplast</location>
    </subcellularLocation>
</comment>
<evidence type="ECO:0000256" key="6">
    <source>
        <dbReference type="SAM" id="MobiDB-lite"/>
    </source>
</evidence>
<feature type="compositionally biased region" description="Low complexity" evidence="6">
    <location>
        <begin position="235"/>
        <end position="255"/>
    </location>
</feature>
<dbReference type="GO" id="GO:0009507">
    <property type="term" value="C:chloroplast"/>
    <property type="evidence" value="ECO:0007669"/>
    <property type="project" value="UniProtKB-SubCell"/>
</dbReference>
<feature type="disulfide bond" evidence="5">
    <location>
        <begin position="60"/>
        <end position="392"/>
    </location>
</feature>
<proteinExistence type="inferred from homology"/>
<keyword evidence="4" id="KW-0150">Chloroplast</keyword>
<reference evidence="7 8" key="1">
    <citation type="submission" date="2016-10" db="EMBL/GenBank/DDBJ databases">
        <authorList>
            <person name="Cai Z."/>
        </authorList>
    </citation>
    <scope>NUCLEOTIDE SEQUENCE [LARGE SCALE GENOMIC DNA]</scope>
</reference>
<dbReference type="GO" id="GO:0006750">
    <property type="term" value="P:glutathione biosynthetic process"/>
    <property type="evidence" value="ECO:0007669"/>
    <property type="project" value="UniProtKB-UniRule"/>
</dbReference>
<comment type="catalytic activity">
    <reaction evidence="4">
        <text>L-cysteine + L-glutamate + ATP = gamma-L-glutamyl-L-cysteine + ADP + phosphate + H(+)</text>
        <dbReference type="Rhea" id="RHEA:13285"/>
        <dbReference type="ChEBI" id="CHEBI:15378"/>
        <dbReference type="ChEBI" id="CHEBI:29985"/>
        <dbReference type="ChEBI" id="CHEBI:30616"/>
        <dbReference type="ChEBI" id="CHEBI:35235"/>
        <dbReference type="ChEBI" id="CHEBI:43474"/>
        <dbReference type="ChEBI" id="CHEBI:58173"/>
        <dbReference type="ChEBI" id="CHEBI:456216"/>
        <dbReference type="EC" id="6.3.2.2"/>
    </reaction>
</comment>
<dbReference type="SUPFAM" id="SSF55931">
    <property type="entry name" value="Glutamine synthetase/guanido kinase"/>
    <property type="match status" value="2"/>
</dbReference>
<dbReference type="InterPro" id="IPR014746">
    <property type="entry name" value="Gln_synth/guanido_kin_cat_dom"/>
</dbReference>
<dbReference type="EC" id="6.3.2.2" evidence="4"/>
<keyword evidence="3 4" id="KW-0067">ATP-binding</keyword>
<dbReference type="EMBL" id="FNXT01000456">
    <property type="protein sequence ID" value="SZX64769.1"/>
    <property type="molecule type" value="Genomic_DNA"/>
</dbReference>
<dbReference type="PANTHER" id="PTHR34378">
    <property type="entry name" value="GLUTAMATE--CYSTEINE LIGASE, CHLOROPLASTIC"/>
    <property type="match status" value="1"/>
</dbReference>
<dbReference type="InterPro" id="IPR006336">
    <property type="entry name" value="GCS2"/>
</dbReference>